<dbReference type="OrthoDB" id="3541220at2"/>
<dbReference type="Proteomes" id="UP000312512">
    <property type="component" value="Unassembled WGS sequence"/>
</dbReference>
<dbReference type="AlphaFoldDB" id="A0A5C4WF94"/>
<evidence type="ECO:0000313" key="1">
    <source>
        <dbReference type="EMBL" id="KAB8193534.1"/>
    </source>
</evidence>
<name>A0A5C4WF94_9ACTN</name>
<accession>A0A5C4WF94</accession>
<dbReference type="EMBL" id="VDLX02000007">
    <property type="protein sequence ID" value="KAB8193534.1"/>
    <property type="molecule type" value="Genomic_DNA"/>
</dbReference>
<protein>
    <submittedName>
        <fullName evidence="1">Uncharacterized protein</fullName>
    </submittedName>
</protein>
<proteinExistence type="predicted"/>
<accession>A0A5P9Z005</accession>
<organism evidence="1 2">
    <name type="scientific">Nonomuraea phyllanthi</name>
    <dbReference type="NCBI Taxonomy" id="2219224"/>
    <lineage>
        <taxon>Bacteria</taxon>
        <taxon>Bacillati</taxon>
        <taxon>Actinomycetota</taxon>
        <taxon>Actinomycetes</taxon>
        <taxon>Streptosporangiales</taxon>
        <taxon>Streptosporangiaceae</taxon>
        <taxon>Nonomuraea</taxon>
    </lineage>
</organism>
<keyword evidence="2" id="KW-1185">Reference proteome</keyword>
<dbReference type="RefSeq" id="WP_139632089.1">
    <property type="nucleotide sequence ID" value="NZ_CP045572.1"/>
</dbReference>
<reference evidence="1 2" key="1">
    <citation type="submission" date="2019-10" db="EMBL/GenBank/DDBJ databases">
        <title>Nonomuraea sp. nov., isolated from Phyllanthus amarus.</title>
        <authorList>
            <person name="Klykleung N."/>
            <person name="Tanasupawat S."/>
        </authorList>
    </citation>
    <scope>NUCLEOTIDE SEQUENCE [LARGE SCALE GENOMIC DNA]</scope>
    <source>
        <strain evidence="1 2">PA1-10</strain>
    </source>
</reference>
<comment type="caution">
    <text evidence="1">The sequence shown here is derived from an EMBL/GenBank/DDBJ whole genome shotgun (WGS) entry which is preliminary data.</text>
</comment>
<gene>
    <name evidence="1" type="ORF">FH608_020115</name>
</gene>
<sequence>MHEKPDREPDHGEWHEEGDARGHPMVPATPRDVVHIRVGSFLLVFLFAFAVLGLIARAPVMTGIAIVLAIVTVIDIVLAVRRQKARHNGEAG</sequence>
<evidence type="ECO:0000313" key="2">
    <source>
        <dbReference type="Proteomes" id="UP000312512"/>
    </source>
</evidence>